<dbReference type="SFLD" id="SFLDG01150">
    <property type="entry name" value="Main.1:_Beta-like"/>
    <property type="match status" value="1"/>
</dbReference>
<dbReference type="Pfam" id="PF13410">
    <property type="entry name" value="GST_C_2"/>
    <property type="match status" value="1"/>
</dbReference>
<feature type="domain" description="GST C-terminal" evidence="2">
    <location>
        <begin position="87"/>
        <end position="202"/>
    </location>
</feature>
<dbReference type="InterPro" id="IPR004045">
    <property type="entry name" value="Glutathione_S-Trfase_N"/>
</dbReference>
<dbReference type="Proteomes" id="UP000320314">
    <property type="component" value="Unassembled WGS sequence"/>
</dbReference>
<dbReference type="PROSITE" id="PS50405">
    <property type="entry name" value="GST_CTER"/>
    <property type="match status" value="1"/>
</dbReference>
<organism evidence="3 4">
    <name type="scientific">Pararhizobium mangrovi</name>
    <dbReference type="NCBI Taxonomy" id="2590452"/>
    <lineage>
        <taxon>Bacteria</taxon>
        <taxon>Pseudomonadati</taxon>
        <taxon>Pseudomonadota</taxon>
        <taxon>Alphaproteobacteria</taxon>
        <taxon>Hyphomicrobiales</taxon>
        <taxon>Rhizobiaceae</taxon>
        <taxon>Rhizobium/Agrobacterium group</taxon>
        <taxon>Pararhizobium</taxon>
    </lineage>
</organism>
<evidence type="ECO:0000313" key="3">
    <source>
        <dbReference type="EMBL" id="TPW28724.1"/>
    </source>
</evidence>
<proteinExistence type="predicted"/>
<dbReference type="AlphaFoldDB" id="A0A506U6N0"/>
<evidence type="ECO:0000259" key="1">
    <source>
        <dbReference type="PROSITE" id="PS50404"/>
    </source>
</evidence>
<dbReference type="Gene3D" id="3.40.30.10">
    <property type="entry name" value="Glutaredoxin"/>
    <property type="match status" value="1"/>
</dbReference>
<dbReference type="Gene3D" id="1.20.1050.10">
    <property type="match status" value="1"/>
</dbReference>
<gene>
    <name evidence="3" type="ORF">FJU11_09135</name>
</gene>
<dbReference type="CDD" id="cd03207">
    <property type="entry name" value="GST_C_8"/>
    <property type="match status" value="1"/>
</dbReference>
<dbReference type="InterPro" id="IPR010987">
    <property type="entry name" value="Glutathione-S-Trfase_C-like"/>
</dbReference>
<accession>A0A506U6N0</accession>
<dbReference type="SFLD" id="SFLDG00358">
    <property type="entry name" value="Main_(cytGST)"/>
    <property type="match status" value="1"/>
</dbReference>
<keyword evidence="4" id="KW-1185">Reference proteome</keyword>
<reference evidence="3 4" key="1">
    <citation type="submission" date="2019-06" db="EMBL/GenBank/DDBJ databases">
        <authorList>
            <person name="Li M."/>
        </authorList>
    </citation>
    <scope>NUCLEOTIDE SEQUENCE [LARGE SCALE GENOMIC DNA]</scope>
    <source>
        <strain evidence="3 4">BGMRC6574</strain>
    </source>
</reference>
<comment type="caution">
    <text evidence="3">The sequence shown here is derived from an EMBL/GenBank/DDBJ whole genome shotgun (WGS) entry which is preliminary data.</text>
</comment>
<dbReference type="PANTHER" id="PTHR44051">
    <property type="entry name" value="GLUTATHIONE S-TRANSFERASE-RELATED"/>
    <property type="match status" value="1"/>
</dbReference>
<evidence type="ECO:0000313" key="4">
    <source>
        <dbReference type="Proteomes" id="UP000320314"/>
    </source>
</evidence>
<dbReference type="GO" id="GO:0016740">
    <property type="term" value="F:transferase activity"/>
    <property type="evidence" value="ECO:0007669"/>
    <property type="project" value="UniProtKB-KW"/>
</dbReference>
<evidence type="ECO:0000259" key="2">
    <source>
        <dbReference type="PROSITE" id="PS50405"/>
    </source>
</evidence>
<sequence>MITLYWAPKTRAVRMFWALEEVGQPYELAFIDFRAKDREDPAAFKAASPLGKLPAIVDGDVRMADSAAIALYLADRYAPGDLAPRIDDPARGEFLFWLFYTPSAMEPAMTEKFVDLPANPAAYPWGSFDRMMSALETRLAEREWVAADRFTMADFMISGTLSFMETMKVLAPSPVLRFYMQRCLERPAAVRGREKEEAATAALNA</sequence>
<protein>
    <submittedName>
        <fullName evidence="3">Glutathione S-transferase</fullName>
    </submittedName>
</protein>
<dbReference type="OrthoDB" id="5740960at2"/>
<keyword evidence="3" id="KW-0808">Transferase</keyword>
<dbReference type="InterPro" id="IPR036282">
    <property type="entry name" value="Glutathione-S-Trfase_C_sf"/>
</dbReference>
<dbReference type="SUPFAM" id="SSF52833">
    <property type="entry name" value="Thioredoxin-like"/>
    <property type="match status" value="1"/>
</dbReference>
<feature type="domain" description="GST N-terminal" evidence="1">
    <location>
        <begin position="1"/>
        <end position="81"/>
    </location>
</feature>
<dbReference type="RefSeq" id="WP_141166737.1">
    <property type="nucleotide sequence ID" value="NZ_VHLH01000014.1"/>
</dbReference>
<dbReference type="Pfam" id="PF13409">
    <property type="entry name" value="GST_N_2"/>
    <property type="match status" value="1"/>
</dbReference>
<dbReference type="PROSITE" id="PS50404">
    <property type="entry name" value="GST_NTER"/>
    <property type="match status" value="1"/>
</dbReference>
<dbReference type="EMBL" id="VHLH01000014">
    <property type="protein sequence ID" value="TPW28724.1"/>
    <property type="molecule type" value="Genomic_DNA"/>
</dbReference>
<dbReference type="PANTHER" id="PTHR44051:SF8">
    <property type="entry name" value="GLUTATHIONE S-TRANSFERASE GSTA"/>
    <property type="match status" value="1"/>
</dbReference>
<dbReference type="SFLD" id="SFLDS00019">
    <property type="entry name" value="Glutathione_Transferase_(cytos"/>
    <property type="match status" value="1"/>
</dbReference>
<dbReference type="InterPro" id="IPR036249">
    <property type="entry name" value="Thioredoxin-like_sf"/>
</dbReference>
<name>A0A506U6N0_9HYPH</name>
<dbReference type="SUPFAM" id="SSF47616">
    <property type="entry name" value="GST C-terminal domain-like"/>
    <property type="match status" value="1"/>
</dbReference>
<dbReference type="CDD" id="cd03046">
    <property type="entry name" value="GST_N_GTT1_like"/>
    <property type="match status" value="1"/>
</dbReference>
<dbReference type="InterPro" id="IPR040079">
    <property type="entry name" value="Glutathione_S-Trfase"/>
</dbReference>